<protein>
    <submittedName>
        <fullName evidence="8">MFS transporter</fullName>
    </submittedName>
</protein>
<evidence type="ECO:0000259" key="7">
    <source>
        <dbReference type="PROSITE" id="PS50850"/>
    </source>
</evidence>
<feature type="transmembrane region" description="Helical" evidence="6">
    <location>
        <begin position="57"/>
        <end position="81"/>
    </location>
</feature>
<dbReference type="InterPro" id="IPR011701">
    <property type="entry name" value="MFS"/>
</dbReference>
<dbReference type="PROSITE" id="PS50850">
    <property type="entry name" value="MFS"/>
    <property type="match status" value="1"/>
</dbReference>
<keyword evidence="5 6" id="KW-0472">Membrane</keyword>
<dbReference type="Pfam" id="PF07690">
    <property type="entry name" value="MFS_1"/>
    <property type="match status" value="1"/>
</dbReference>
<keyword evidence="9" id="KW-1185">Reference proteome</keyword>
<dbReference type="SUPFAM" id="SSF103473">
    <property type="entry name" value="MFS general substrate transporter"/>
    <property type="match status" value="1"/>
</dbReference>
<evidence type="ECO:0000313" key="8">
    <source>
        <dbReference type="EMBL" id="RLP79341.1"/>
    </source>
</evidence>
<comment type="caution">
    <text evidence="8">The sequence shown here is derived from an EMBL/GenBank/DDBJ whole genome shotgun (WGS) entry which is preliminary data.</text>
</comment>
<feature type="transmembrane region" description="Helical" evidence="6">
    <location>
        <begin position="283"/>
        <end position="305"/>
    </location>
</feature>
<accession>A0A3L7AID6</accession>
<feature type="transmembrane region" description="Helical" evidence="6">
    <location>
        <begin position="343"/>
        <end position="366"/>
    </location>
</feature>
<feature type="transmembrane region" description="Helical" evidence="6">
    <location>
        <begin position="21"/>
        <end position="45"/>
    </location>
</feature>
<feature type="transmembrane region" description="Helical" evidence="6">
    <location>
        <begin position="311"/>
        <end position="331"/>
    </location>
</feature>
<dbReference type="GO" id="GO:0022857">
    <property type="term" value="F:transmembrane transporter activity"/>
    <property type="evidence" value="ECO:0007669"/>
    <property type="project" value="InterPro"/>
</dbReference>
<dbReference type="Gene3D" id="1.20.1250.20">
    <property type="entry name" value="MFS general substrate transporter like domains"/>
    <property type="match status" value="2"/>
</dbReference>
<dbReference type="InterPro" id="IPR020846">
    <property type="entry name" value="MFS_dom"/>
</dbReference>
<keyword evidence="4 6" id="KW-1133">Transmembrane helix</keyword>
<dbReference type="RefSeq" id="WP_121689505.1">
    <property type="nucleotide sequence ID" value="NZ_RCUY01000015.1"/>
</dbReference>
<feature type="transmembrane region" description="Helical" evidence="6">
    <location>
        <begin position="114"/>
        <end position="135"/>
    </location>
</feature>
<dbReference type="InterPro" id="IPR036259">
    <property type="entry name" value="MFS_trans_sf"/>
</dbReference>
<evidence type="ECO:0000256" key="1">
    <source>
        <dbReference type="ARBA" id="ARBA00004651"/>
    </source>
</evidence>
<dbReference type="InterPro" id="IPR001958">
    <property type="entry name" value="Tet-R_TetA/multi-R_MdtG-like"/>
</dbReference>
<evidence type="ECO:0000313" key="9">
    <source>
        <dbReference type="Proteomes" id="UP000269438"/>
    </source>
</evidence>
<feature type="transmembrane region" description="Helical" evidence="6">
    <location>
        <begin position="147"/>
        <end position="173"/>
    </location>
</feature>
<organism evidence="8 9">
    <name type="scientific">Mycetocola lacteus</name>
    <dbReference type="NCBI Taxonomy" id="76637"/>
    <lineage>
        <taxon>Bacteria</taxon>
        <taxon>Bacillati</taxon>
        <taxon>Actinomycetota</taxon>
        <taxon>Actinomycetes</taxon>
        <taxon>Micrococcales</taxon>
        <taxon>Microbacteriaceae</taxon>
        <taxon>Mycetocola</taxon>
    </lineage>
</organism>
<evidence type="ECO:0000256" key="2">
    <source>
        <dbReference type="ARBA" id="ARBA00022475"/>
    </source>
</evidence>
<dbReference type="EMBL" id="RCUY01000015">
    <property type="protein sequence ID" value="RLP79341.1"/>
    <property type="molecule type" value="Genomic_DNA"/>
</dbReference>
<keyword evidence="2" id="KW-1003">Cell membrane</keyword>
<dbReference type="PRINTS" id="PR01035">
    <property type="entry name" value="TCRTETA"/>
</dbReference>
<comment type="subcellular location">
    <subcellularLocation>
        <location evidence="1">Cell membrane</location>
        <topology evidence="1">Multi-pass membrane protein</topology>
    </subcellularLocation>
</comment>
<feature type="transmembrane region" description="Helical" evidence="6">
    <location>
        <begin position="378"/>
        <end position="398"/>
    </location>
</feature>
<dbReference type="InterPro" id="IPR050189">
    <property type="entry name" value="MFS_Efflux_Transporters"/>
</dbReference>
<dbReference type="Proteomes" id="UP000269438">
    <property type="component" value="Unassembled WGS sequence"/>
</dbReference>
<feature type="domain" description="Major facilitator superfamily (MFS) profile" evidence="7">
    <location>
        <begin position="23"/>
        <end position="403"/>
    </location>
</feature>
<feature type="transmembrane region" description="Helical" evidence="6">
    <location>
        <begin position="88"/>
        <end position="108"/>
    </location>
</feature>
<feature type="transmembrane region" description="Helical" evidence="6">
    <location>
        <begin position="253"/>
        <end position="271"/>
    </location>
</feature>
<dbReference type="AlphaFoldDB" id="A0A3L7AID6"/>
<dbReference type="CDD" id="cd17324">
    <property type="entry name" value="MFS_NepI_like"/>
    <property type="match status" value="1"/>
</dbReference>
<reference evidence="8 9" key="1">
    <citation type="submission" date="2018-10" db="EMBL/GenBank/DDBJ databases">
        <authorList>
            <person name="Li J."/>
        </authorList>
    </citation>
    <scope>NUCLEOTIDE SEQUENCE [LARGE SCALE GENOMIC DNA]</scope>
    <source>
        <strain evidence="8 9">JCM 11654</strain>
    </source>
</reference>
<dbReference type="PANTHER" id="PTHR43124:SF3">
    <property type="entry name" value="CHLORAMPHENICOL EFFLUX PUMP RV0191"/>
    <property type="match status" value="1"/>
</dbReference>
<dbReference type="PANTHER" id="PTHR43124">
    <property type="entry name" value="PURINE EFFLUX PUMP PBUE"/>
    <property type="match status" value="1"/>
</dbReference>
<name>A0A3L7AID6_9MICO</name>
<gene>
    <name evidence="8" type="ORF">D9V34_16250</name>
</gene>
<evidence type="ECO:0000256" key="6">
    <source>
        <dbReference type="SAM" id="Phobius"/>
    </source>
</evidence>
<dbReference type="OrthoDB" id="9814237at2"/>
<proteinExistence type="predicted"/>
<evidence type="ECO:0000256" key="4">
    <source>
        <dbReference type="ARBA" id="ARBA00022989"/>
    </source>
</evidence>
<feature type="transmembrane region" description="Helical" evidence="6">
    <location>
        <begin position="218"/>
        <end position="241"/>
    </location>
</feature>
<feature type="transmembrane region" description="Helical" evidence="6">
    <location>
        <begin position="179"/>
        <end position="198"/>
    </location>
</feature>
<keyword evidence="3 6" id="KW-0812">Transmembrane</keyword>
<evidence type="ECO:0000256" key="3">
    <source>
        <dbReference type="ARBA" id="ARBA00022692"/>
    </source>
</evidence>
<sequence>MSHQSPPGRTTAQHTTPGKMPAVVPILMVGAFLMCTTENIVAGLLTQIAGDLQVTEARAGLLITIFAIGMVIGAPVMAVATRKLHPRVTLVGALVIFALGHAFTALSSSFEMSLVARFISAVATGAFWAVAAVVATSAAGPALASRALGLMMSGVGLATVAGVPLGAFVGQLVGWRGTFWLLTILTAIAAVIISRITLTHNTGDQTSIGAELRAFGQVRIWLVLAATAVVSGGVMAAFSYIQPLLVNRTGLPGWSVPIVLVVYGVGCLLGTNLAGRLGDRHAIATYLGATLIGAIALALLVPLSINPVWSFVLFFVVGAAGMCVPPLATGLSIRLAPTAPTLAAASAVAAYNGGVALGSWVAGLALESSLGITGPSAIGAMMVGVGLVPLIVLALLRLPSPTTHKEHS</sequence>
<evidence type="ECO:0000256" key="5">
    <source>
        <dbReference type="ARBA" id="ARBA00023136"/>
    </source>
</evidence>
<dbReference type="GO" id="GO:0005886">
    <property type="term" value="C:plasma membrane"/>
    <property type="evidence" value="ECO:0007669"/>
    <property type="project" value="UniProtKB-SubCell"/>
</dbReference>